<reference evidence="6" key="1">
    <citation type="journal article" date="2014" name="Front. Microbiol.">
        <title>High frequency of phylogenetically diverse reductive dehalogenase-homologous genes in deep subseafloor sedimentary metagenomes.</title>
        <authorList>
            <person name="Kawai M."/>
            <person name="Futagami T."/>
            <person name="Toyoda A."/>
            <person name="Takaki Y."/>
            <person name="Nishi S."/>
            <person name="Hori S."/>
            <person name="Arai W."/>
            <person name="Tsubouchi T."/>
            <person name="Morono Y."/>
            <person name="Uchiyama I."/>
            <person name="Ito T."/>
            <person name="Fujiyama A."/>
            <person name="Inagaki F."/>
            <person name="Takami H."/>
        </authorList>
    </citation>
    <scope>NUCLEOTIDE SEQUENCE</scope>
    <source>
        <strain evidence="6">Expedition CK06-06</strain>
    </source>
</reference>
<name>X0SCU6_9ZZZZ</name>
<dbReference type="SMART" id="SM00878">
    <property type="entry name" value="Biotin_carb_C"/>
    <property type="match status" value="1"/>
</dbReference>
<evidence type="ECO:0000256" key="3">
    <source>
        <dbReference type="ARBA" id="ARBA00022840"/>
    </source>
</evidence>
<evidence type="ECO:0000259" key="5">
    <source>
        <dbReference type="PROSITE" id="PS50979"/>
    </source>
</evidence>
<evidence type="ECO:0000256" key="2">
    <source>
        <dbReference type="ARBA" id="ARBA00022741"/>
    </source>
</evidence>
<keyword evidence="3" id="KW-0067">ATP-binding</keyword>
<dbReference type="AlphaFoldDB" id="X0SCU6"/>
<organism evidence="6">
    <name type="scientific">marine sediment metagenome</name>
    <dbReference type="NCBI Taxonomy" id="412755"/>
    <lineage>
        <taxon>unclassified sequences</taxon>
        <taxon>metagenomes</taxon>
        <taxon>ecological metagenomes</taxon>
    </lineage>
</organism>
<gene>
    <name evidence="6" type="ORF">S01H1_06137</name>
</gene>
<dbReference type="InterPro" id="IPR011761">
    <property type="entry name" value="ATP-grasp"/>
</dbReference>
<dbReference type="InterPro" id="IPR011764">
    <property type="entry name" value="Biotin_carboxylation_dom"/>
</dbReference>
<dbReference type="Pfam" id="PF02785">
    <property type="entry name" value="Biotin_carb_C"/>
    <property type="match status" value="1"/>
</dbReference>
<dbReference type="InterPro" id="IPR011054">
    <property type="entry name" value="Rudment_hybrid_motif"/>
</dbReference>
<dbReference type="SUPFAM" id="SSF56059">
    <property type="entry name" value="Glutathione synthetase ATP-binding domain-like"/>
    <property type="match status" value="1"/>
</dbReference>
<accession>X0SCU6</accession>
<dbReference type="Gene3D" id="3.30.470.20">
    <property type="entry name" value="ATP-grasp fold, B domain"/>
    <property type="match status" value="1"/>
</dbReference>
<dbReference type="Pfam" id="PF02786">
    <property type="entry name" value="CPSase_L_D2"/>
    <property type="match status" value="1"/>
</dbReference>
<evidence type="ECO:0000313" key="6">
    <source>
        <dbReference type="EMBL" id="GAF78878.1"/>
    </source>
</evidence>
<dbReference type="InterPro" id="IPR005482">
    <property type="entry name" value="Biotin_COase_C"/>
</dbReference>
<evidence type="ECO:0008006" key="7">
    <source>
        <dbReference type="Google" id="ProtNLM"/>
    </source>
</evidence>
<dbReference type="GO" id="GO:0005524">
    <property type="term" value="F:ATP binding"/>
    <property type="evidence" value="ECO:0007669"/>
    <property type="project" value="UniProtKB-KW"/>
</dbReference>
<evidence type="ECO:0000256" key="1">
    <source>
        <dbReference type="ARBA" id="ARBA00022598"/>
    </source>
</evidence>
<evidence type="ECO:0000259" key="4">
    <source>
        <dbReference type="PROSITE" id="PS50975"/>
    </source>
</evidence>
<dbReference type="InterPro" id="IPR051602">
    <property type="entry name" value="ACC_Biotin_Carboxylase"/>
</dbReference>
<dbReference type="PROSITE" id="PS00867">
    <property type="entry name" value="CPSASE_2"/>
    <property type="match status" value="1"/>
</dbReference>
<dbReference type="GO" id="GO:0046872">
    <property type="term" value="F:metal ion binding"/>
    <property type="evidence" value="ECO:0007669"/>
    <property type="project" value="InterPro"/>
</dbReference>
<proteinExistence type="predicted"/>
<dbReference type="PROSITE" id="PS50975">
    <property type="entry name" value="ATP_GRASP"/>
    <property type="match status" value="1"/>
</dbReference>
<dbReference type="PANTHER" id="PTHR48095:SF2">
    <property type="entry name" value="BIOTIN CARBOXYLASE, CHLOROPLASTIC"/>
    <property type="match status" value="1"/>
</dbReference>
<dbReference type="GO" id="GO:0016874">
    <property type="term" value="F:ligase activity"/>
    <property type="evidence" value="ECO:0007669"/>
    <property type="project" value="UniProtKB-KW"/>
</dbReference>
<dbReference type="PANTHER" id="PTHR48095">
    <property type="entry name" value="PYRUVATE CARBOXYLASE SUBUNIT A"/>
    <property type="match status" value="1"/>
</dbReference>
<dbReference type="PROSITE" id="PS50979">
    <property type="entry name" value="BC"/>
    <property type="match status" value="1"/>
</dbReference>
<keyword evidence="2" id="KW-0547">Nucleotide-binding</keyword>
<feature type="domain" description="ATP-grasp" evidence="4">
    <location>
        <begin position="2"/>
        <end position="122"/>
    </location>
</feature>
<keyword evidence="1" id="KW-0436">Ligase</keyword>
<dbReference type="EMBL" id="BARS01003183">
    <property type="protein sequence ID" value="GAF78878.1"/>
    <property type="molecule type" value="Genomic_DNA"/>
</dbReference>
<protein>
    <recommendedName>
        <fullName evidence="7">Biotin carboxylation domain-containing protein</fullName>
    </recommendedName>
</protein>
<comment type="caution">
    <text evidence="6">The sequence shown here is derived from an EMBL/GenBank/DDBJ whole genome shotgun (WGS) entry which is preliminary data.</text>
</comment>
<dbReference type="SUPFAM" id="SSF51246">
    <property type="entry name" value="Rudiment single hybrid motif"/>
    <property type="match status" value="1"/>
</dbReference>
<feature type="domain" description="Biotin carboxylation" evidence="5">
    <location>
        <begin position="1"/>
        <end position="251"/>
    </location>
</feature>
<feature type="non-terminal residue" evidence="6">
    <location>
        <position position="1"/>
    </location>
</feature>
<sequence>DLYLEKFITGPRHIEVQVMGNPSGKAVALGERECSIQRRHQKLIEESPSPAVDGVLREKLCKAAVRAAEKVKYLGAGTVEFLLDGEGNFYFMEMNTRIQVEHPVTEMVYGTDLLKTQLGVHAGIPIPDWVRKASLRGHAIECRINAEDPRHDFRPSPGLITSFHAPGGMGVRVDTAAYAGYQVQPYYDSMIAKLIVHGTTRDSAINRMQQALEEFVIEGIPTTIPFHRQVLADPNFRRGEFTTAFLESFQYQPVEEP</sequence>
<dbReference type="InterPro" id="IPR005479">
    <property type="entry name" value="CPAse_ATP-bd"/>
</dbReference>